<evidence type="ECO:0000256" key="11">
    <source>
        <dbReference type="ARBA" id="ARBA00047811"/>
    </source>
</evidence>
<comment type="caution">
    <text evidence="16">The sequence shown here is derived from an EMBL/GenBank/DDBJ whole genome shotgun (WGS) entry which is preliminary data.</text>
</comment>
<evidence type="ECO:0000256" key="12">
    <source>
        <dbReference type="ARBA" id="ARBA00048367"/>
    </source>
</evidence>
<dbReference type="Gene3D" id="3.30.200.20">
    <property type="entry name" value="Phosphorylase Kinase, domain 1"/>
    <property type="match status" value="1"/>
</dbReference>
<feature type="domain" description="Protein kinase" evidence="15">
    <location>
        <begin position="4"/>
        <end position="288"/>
    </location>
</feature>
<dbReference type="InterPro" id="IPR008271">
    <property type="entry name" value="Ser/Thr_kinase_AS"/>
</dbReference>
<keyword evidence="17" id="KW-1185">Reference proteome</keyword>
<evidence type="ECO:0000256" key="8">
    <source>
        <dbReference type="ARBA" id="ARBA00035711"/>
    </source>
</evidence>
<dbReference type="Gene3D" id="1.10.510.10">
    <property type="entry name" value="Transferase(Phosphotransferase) domain 1"/>
    <property type="match status" value="1"/>
</dbReference>
<dbReference type="PANTHER" id="PTHR24056:SF171">
    <property type="entry name" value="CYCLIN-DEPENDENT KINASE 20"/>
    <property type="match status" value="1"/>
</dbReference>
<dbReference type="InterPro" id="IPR017441">
    <property type="entry name" value="Protein_kinase_ATP_BS"/>
</dbReference>
<keyword evidence="6" id="KW-0418">Kinase</keyword>
<evidence type="ECO:0000256" key="5">
    <source>
        <dbReference type="ARBA" id="ARBA00022741"/>
    </source>
</evidence>
<evidence type="ECO:0000256" key="14">
    <source>
        <dbReference type="RuleBase" id="RU000304"/>
    </source>
</evidence>
<dbReference type="EC" id="2.7.11.22" evidence="2"/>
<name>A0AA88H958_ARTSF</name>
<evidence type="ECO:0000256" key="10">
    <source>
        <dbReference type="ARBA" id="ARBA00035723"/>
    </source>
</evidence>
<dbReference type="FunFam" id="1.10.510.10:FF:000624">
    <property type="entry name" value="Mitogen-activated protein kinase"/>
    <property type="match status" value="1"/>
</dbReference>
<gene>
    <name evidence="16" type="ORF">QYM36_015426</name>
</gene>
<dbReference type="Proteomes" id="UP001187531">
    <property type="component" value="Unassembled WGS sequence"/>
</dbReference>
<evidence type="ECO:0000256" key="9">
    <source>
        <dbReference type="ARBA" id="ARBA00035720"/>
    </source>
</evidence>
<dbReference type="GO" id="GO:0004693">
    <property type="term" value="F:cyclin-dependent protein serine/threonine kinase activity"/>
    <property type="evidence" value="ECO:0007669"/>
    <property type="project" value="UniProtKB-EC"/>
</dbReference>
<dbReference type="InterPro" id="IPR011009">
    <property type="entry name" value="Kinase-like_dom_sf"/>
</dbReference>
<feature type="non-terminal residue" evidence="16">
    <location>
        <position position="1"/>
    </location>
</feature>
<dbReference type="PROSITE" id="PS00108">
    <property type="entry name" value="PROTEIN_KINASE_ST"/>
    <property type="match status" value="1"/>
</dbReference>
<evidence type="ECO:0000256" key="2">
    <source>
        <dbReference type="ARBA" id="ARBA00012425"/>
    </source>
</evidence>
<dbReference type="PROSITE" id="PS50011">
    <property type="entry name" value="PROTEIN_KINASE_DOM"/>
    <property type="match status" value="1"/>
</dbReference>
<evidence type="ECO:0000256" key="7">
    <source>
        <dbReference type="ARBA" id="ARBA00022840"/>
    </source>
</evidence>
<dbReference type="SMART" id="SM00220">
    <property type="entry name" value="S_TKc"/>
    <property type="match status" value="1"/>
</dbReference>
<dbReference type="InterPro" id="IPR000719">
    <property type="entry name" value="Prot_kinase_dom"/>
</dbReference>
<evidence type="ECO:0000313" key="16">
    <source>
        <dbReference type="EMBL" id="KAK2707725.1"/>
    </source>
</evidence>
<feature type="binding site" evidence="13">
    <location>
        <position position="33"/>
    </location>
    <ligand>
        <name>ATP</name>
        <dbReference type="ChEBI" id="CHEBI:30616"/>
    </ligand>
</feature>
<comment type="similarity">
    <text evidence="1">Belongs to the protein kinase superfamily. CMGC Ser/Thr protein kinase family. CDC2/CDKX subfamily.</text>
</comment>
<dbReference type="SUPFAM" id="SSF56112">
    <property type="entry name" value="Protein kinase-like (PK-like)"/>
    <property type="match status" value="1"/>
</dbReference>
<dbReference type="InterPro" id="IPR050108">
    <property type="entry name" value="CDK"/>
</dbReference>
<organism evidence="16 17">
    <name type="scientific">Artemia franciscana</name>
    <name type="common">Brine shrimp</name>
    <name type="synonym">Artemia sanfranciscana</name>
    <dbReference type="NCBI Taxonomy" id="6661"/>
    <lineage>
        <taxon>Eukaryota</taxon>
        <taxon>Metazoa</taxon>
        <taxon>Ecdysozoa</taxon>
        <taxon>Arthropoda</taxon>
        <taxon>Crustacea</taxon>
        <taxon>Branchiopoda</taxon>
        <taxon>Anostraca</taxon>
        <taxon>Artemiidae</taxon>
        <taxon>Artemia</taxon>
    </lineage>
</organism>
<protein>
    <recommendedName>
        <fullName evidence="8">Cyclin-dependent kinase 20</fullName>
        <ecNumber evidence="2">2.7.11.22</ecNumber>
    </recommendedName>
    <alternativeName>
        <fullName evidence="9">Cell cycle-related kinase</fullName>
    </alternativeName>
    <alternativeName>
        <fullName evidence="10">Cell division protein kinase 20</fullName>
    </alternativeName>
</protein>
<accession>A0AA88H958</accession>
<reference evidence="16" key="1">
    <citation type="submission" date="2023-07" db="EMBL/GenBank/DDBJ databases">
        <title>Chromosome-level genome assembly of Artemia franciscana.</title>
        <authorList>
            <person name="Jo E."/>
        </authorList>
    </citation>
    <scope>NUCLEOTIDE SEQUENCE</scope>
    <source>
        <tissue evidence="16">Whole body</tissue>
    </source>
</reference>
<keyword evidence="4" id="KW-0808">Transferase</keyword>
<evidence type="ECO:0000256" key="6">
    <source>
        <dbReference type="ARBA" id="ARBA00022777"/>
    </source>
</evidence>
<dbReference type="GO" id="GO:0005634">
    <property type="term" value="C:nucleus"/>
    <property type="evidence" value="ECO:0007669"/>
    <property type="project" value="TreeGrafter"/>
</dbReference>
<evidence type="ECO:0000256" key="4">
    <source>
        <dbReference type="ARBA" id="ARBA00022679"/>
    </source>
</evidence>
<keyword evidence="5 13" id="KW-0547">Nucleotide-binding</keyword>
<dbReference type="PANTHER" id="PTHR24056">
    <property type="entry name" value="CELL DIVISION PROTEIN KINASE"/>
    <property type="match status" value="1"/>
</dbReference>
<dbReference type="PROSITE" id="PS00107">
    <property type="entry name" value="PROTEIN_KINASE_ATP"/>
    <property type="match status" value="1"/>
</dbReference>
<keyword evidence="3 14" id="KW-0723">Serine/threonine-protein kinase</keyword>
<dbReference type="AlphaFoldDB" id="A0AA88H958"/>
<comment type="catalytic activity">
    <reaction evidence="11">
        <text>L-threonyl-[protein] + ATP = O-phospho-L-threonyl-[protein] + ADP + H(+)</text>
        <dbReference type="Rhea" id="RHEA:46608"/>
        <dbReference type="Rhea" id="RHEA-COMP:11060"/>
        <dbReference type="Rhea" id="RHEA-COMP:11605"/>
        <dbReference type="ChEBI" id="CHEBI:15378"/>
        <dbReference type="ChEBI" id="CHEBI:30013"/>
        <dbReference type="ChEBI" id="CHEBI:30616"/>
        <dbReference type="ChEBI" id="CHEBI:61977"/>
        <dbReference type="ChEBI" id="CHEBI:456216"/>
        <dbReference type="EC" id="2.7.11.22"/>
    </reaction>
</comment>
<evidence type="ECO:0000259" key="15">
    <source>
        <dbReference type="PROSITE" id="PS50011"/>
    </source>
</evidence>
<dbReference type="EMBL" id="JAVRJZ010000019">
    <property type="protein sequence ID" value="KAK2707725.1"/>
    <property type="molecule type" value="Genomic_DNA"/>
</dbReference>
<proteinExistence type="inferred from homology"/>
<keyword evidence="7 13" id="KW-0067">ATP-binding</keyword>
<dbReference type="GO" id="GO:0005524">
    <property type="term" value="F:ATP binding"/>
    <property type="evidence" value="ECO:0007669"/>
    <property type="project" value="UniProtKB-UniRule"/>
</dbReference>
<comment type="catalytic activity">
    <reaction evidence="12">
        <text>L-seryl-[protein] + ATP = O-phospho-L-seryl-[protein] + ADP + H(+)</text>
        <dbReference type="Rhea" id="RHEA:17989"/>
        <dbReference type="Rhea" id="RHEA-COMP:9863"/>
        <dbReference type="Rhea" id="RHEA-COMP:11604"/>
        <dbReference type="ChEBI" id="CHEBI:15378"/>
        <dbReference type="ChEBI" id="CHEBI:29999"/>
        <dbReference type="ChEBI" id="CHEBI:30616"/>
        <dbReference type="ChEBI" id="CHEBI:83421"/>
        <dbReference type="ChEBI" id="CHEBI:456216"/>
        <dbReference type="EC" id="2.7.11.22"/>
    </reaction>
</comment>
<evidence type="ECO:0000256" key="3">
    <source>
        <dbReference type="ARBA" id="ARBA00022527"/>
    </source>
</evidence>
<evidence type="ECO:0000256" key="1">
    <source>
        <dbReference type="ARBA" id="ARBA00006485"/>
    </source>
</evidence>
<evidence type="ECO:0000313" key="17">
    <source>
        <dbReference type="Proteomes" id="UP001187531"/>
    </source>
</evidence>
<sequence length="290" mass="32956">MENYEIIGNIGEGAHGVVLKARCNYTLKMYALKKVYVENIRKQFPIKVWREINNLKKCNSPYVLKLSKWFCHRSSVVIVTDLMASDLKEVLSERRLNMAAVKRLMAMLLAGAAHLHCQKIMHRDLKPSNLLISFDGILKIADFSLSCTFSEELEEKPQIFSHKVASRWYRAPELLLGSQTYRTEVDLWSIGCIFVEMVNGAPLFPGQSDVEQLGTVINFLGTPNFENFPLLSSLPDYSKVNFPSVKPCSFKNIVFRKTKGLIDLAKGFLKYNGAARITCDEWYDLSSLAN</sequence>
<evidence type="ECO:0000256" key="13">
    <source>
        <dbReference type="PROSITE-ProRule" id="PRU10141"/>
    </source>
</evidence>
<dbReference type="Pfam" id="PF00069">
    <property type="entry name" value="Pkinase"/>
    <property type="match status" value="1"/>
</dbReference>